<dbReference type="GO" id="GO:0070012">
    <property type="term" value="F:oligopeptidase activity"/>
    <property type="evidence" value="ECO:0007669"/>
    <property type="project" value="TreeGrafter"/>
</dbReference>
<dbReference type="EMBL" id="CM007381">
    <property type="protein sequence ID" value="ONK81759.1"/>
    <property type="molecule type" value="Genomic_DNA"/>
</dbReference>
<evidence type="ECO:0000259" key="1">
    <source>
        <dbReference type="Pfam" id="PF00326"/>
    </source>
</evidence>
<gene>
    <name evidence="2" type="ORF">A4U43_C01F32590</name>
</gene>
<dbReference type="AlphaFoldDB" id="A0A5P1FWP6"/>
<dbReference type="GO" id="GO:0005829">
    <property type="term" value="C:cytosol"/>
    <property type="evidence" value="ECO:0007669"/>
    <property type="project" value="TreeGrafter"/>
</dbReference>
<keyword evidence="3" id="KW-1185">Reference proteome</keyword>
<dbReference type="PANTHER" id="PTHR42881">
    <property type="entry name" value="PROLYL ENDOPEPTIDASE"/>
    <property type="match status" value="1"/>
</dbReference>
<evidence type="ECO:0000313" key="2">
    <source>
        <dbReference type="EMBL" id="ONK81759.1"/>
    </source>
</evidence>
<name>A0A5P1FWP6_ASPOF</name>
<dbReference type="GO" id="GO:0006508">
    <property type="term" value="P:proteolysis"/>
    <property type="evidence" value="ECO:0007669"/>
    <property type="project" value="InterPro"/>
</dbReference>
<feature type="domain" description="Peptidase S9 prolyl oligopeptidase catalytic" evidence="1">
    <location>
        <begin position="46"/>
        <end position="90"/>
    </location>
</feature>
<dbReference type="NCBIfam" id="TIGR00756">
    <property type="entry name" value="PPR"/>
    <property type="match status" value="1"/>
</dbReference>
<evidence type="ECO:0000313" key="3">
    <source>
        <dbReference type="Proteomes" id="UP000243459"/>
    </source>
</evidence>
<dbReference type="GO" id="GO:0008236">
    <property type="term" value="F:serine-type peptidase activity"/>
    <property type="evidence" value="ECO:0007669"/>
    <property type="project" value="InterPro"/>
</dbReference>
<dbReference type="InterPro" id="IPR051167">
    <property type="entry name" value="Prolyl_oligopep/macrocyclase"/>
</dbReference>
<protein>
    <recommendedName>
        <fullName evidence="1">Peptidase S9 prolyl oligopeptidase catalytic domain-containing protein</fullName>
    </recommendedName>
</protein>
<dbReference type="Proteomes" id="UP000243459">
    <property type="component" value="Chromosome 1"/>
</dbReference>
<proteinExistence type="predicted"/>
<dbReference type="Gramene" id="ONK81759">
    <property type="protein sequence ID" value="ONK81759"/>
    <property type="gene ID" value="A4U43_C01F32590"/>
</dbReference>
<dbReference type="InterPro" id="IPR002885">
    <property type="entry name" value="PPR_rpt"/>
</dbReference>
<reference evidence="3" key="1">
    <citation type="journal article" date="2017" name="Nat. Commun.">
        <title>The asparagus genome sheds light on the origin and evolution of a young Y chromosome.</title>
        <authorList>
            <person name="Harkess A."/>
            <person name="Zhou J."/>
            <person name="Xu C."/>
            <person name="Bowers J.E."/>
            <person name="Van der Hulst R."/>
            <person name="Ayyampalayam S."/>
            <person name="Mercati F."/>
            <person name="Riccardi P."/>
            <person name="McKain M.R."/>
            <person name="Kakrana A."/>
            <person name="Tang H."/>
            <person name="Ray J."/>
            <person name="Groenendijk J."/>
            <person name="Arikit S."/>
            <person name="Mathioni S.M."/>
            <person name="Nakano M."/>
            <person name="Shan H."/>
            <person name="Telgmann-Rauber A."/>
            <person name="Kanno A."/>
            <person name="Yue Z."/>
            <person name="Chen H."/>
            <person name="Li W."/>
            <person name="Chen Y."/>
            <person name="Xu X."/>
            <person name="Zhang Y."/>
            <person name="Luo S."/>
            <person name="Chen H."/>
            <person name="Gao J."/>
            <person name="Mao Z."/>
            <person name="Pires J.C."/>
            <person name="Luo M."/>
            <person name="Kudrna D."/>
            <person name="Wing R.A."/>
            <person name="Meyers B.C."/>
            <person name="Yi K."/>
            <person name="Kong H."/>
            <person name="Lavrijsen P."/>
            <person name="Sunseri F."/>
            <person name="Falavigna A."/>
            <person name="Ye Y."/>
            <person name="Leebens-Mack J.H."/>
            <person name="Chen G."/>
        </authorList>
    </citation>
    <scope>NUCLEOTIDE SEQUENCE [LARGE SCALE GENOMIC DNA]</scope>
    <source>
        <strain evidence="3">cv. DH0086</strain>
    </source>
</reference>
<dbReference type="Pfam" id="PF00326">
    <property type="entry name" value="Peptidase_S9"/>
    <property type="match status" value="1"/>
</dbReference>
<dbReference type="InterPro" id="IPR029058">
    <property type="entry name" value="AB_hydrolase_fold"/>
</dbReference>
<sequence>MLHAYASAGSLDSARQLFDEMTRRTTVTLETMYRSLLLNGLNLWWQRPDLFGCALAHVGVMDMLCFHKFIIGHVWASEFGCLDDEEDFRWLIK</sequence>
<accession>A0A5P1FWP6</accession>
<dbReference type="InterPro" id="IPR001375">
    <property type="entry name" value="Peptidase_S9_cat"/>
</dbReference>
<dbReference type="Gene3D" id="3.40.50.1820">
    <property type="entry name" value="alpha/beta hydrolase"/>
    <property type="match status" value="1"/>
</dbReference>
<organism evidence="2 3">
    <name type="scientific">Asparagus officinalis</name>
    <name type="common">Garden asparagus</name>
    <dbReference type="NCBI Taxonomy" id="4686"/>
    <lineage>
        <taxon>Eukaryota</taxon>
        <taxon>Viridiplantae</taxon>
        <taxon>Streptophyta</taxon>
        <taxon>Embryophyta</taxon>
        <taxon>Tracheophyta</taxon>
        <taxon>Spermatophyta</taxon>
        <taxon>Magnoliopsida</taxon>
        <taxon>Liliopsida</taxon>
        <taxon>Asparagales</taxon>
        <taxon>Asparagaceae</taxon>
        <taxon>Asparagoideae</taxon>
        <taxon>Asparagus</taxon>
    </lineage>
</organism>
<dbReference type="PANTHER" id="PTHR42881:SF2">
    <property type="entry name" value="PROLYL ENDOPEPTIDASE"/>
    <property type="match status" value="1"/>
</dbReference>